<evidence type="ECO:0000256" key="10">
    <source>
        <dbReference type="ARBA" id="ARBA00023242"/>
    </source>
</evidence>
<protein>
    <recommendedName>
        <fullName evidence="12">C2H2-type domain-containing protein</fullName>
    </recommendedName>
</protein>
<evidence type="ECO:0000259" key="12">
    <source>
        <dbReference type="PROSITE" id="PS50157"/>
    </source>
</evidence>
<dbReference type="Ensembl" id="ENSCABT00000032277.1">
    <property type="protein sequence ID" value="ENSCABP00000029462.1"/>
    <property type="gene ID" value="ENSCABG00000021613.1"/>
</dbReference>
<dbReference type="PROSITE" id="PS00028">
    <property type="entry name" value="ZINC_FINGER_C2H2_1"/>
    <property type="match status" value="4"/>
</dbReference>
<keyword evidence="9" id="KW-0804">Transcription</keyword>
<reference evidence="13" key="2">
    <citation type="submission" date="2025-09" db="UniProtKB">
        <authorList>
            <consortium name="Ensembl"/>
        </authorList>
    </citation>
    <scope>IDENTIFICATION</scope>
</reference>
<dbReference type="AlphaFoldDB" id="A0A8C0JB25"/>
<dbReference type="Pfam" id="PF00096">
    <property type="entry name" value="zf-C2H2"/>
    <property type="match status" value="3"/>
</dbReference>
<evidence type="ECO:0000256" key="3">
    <source>
        <dbReference type="ARBA" id="ARBA00022723"/>
    </source>
</evidence>
<feature type="domain" description="C2H2-type" evidence="12">
    <location>
        <begin position="210"/>
        <end position="237"/>
    </location>
</feature>
<evidence type="ECO:0000256" key="2">
    <source>
        <dbReference type="ARBA" id="ARBA00006991"/>
    </source>
</evidence>
<keyword evidence="8" id="KW-0238">DNA-binding</keyword>
<organism evidence="13 14">
    <name type="scientific">Chelonoidis abingdonii</name>
    <name type="common">Abingdon island giant tortoise</name>
    <name type="synonym">Testudo abingdonii</name>
    <dbReference type="NCBI Taxonomy" id="106734"/>
    <lineage>
        <taxon>Eukaryota</taxon>
        <taxon>Metazoa</taxon>
        <taxon>Chordata</taxon>
        <taxon>Craniata</taxon>
        <taxon>Vertebrata</taxon>
        <taxon>Euteleostomi</taxon>
        <taxon>Archelosauria</taxon>
        <taxon>Testudinata</taxon>
        <taxon>Testudines</taxon>
        <taxon>Cryptodira</taxon>
        <taxon>Durocryptodira</taxon>
        <taxon>Testudinoidea</taxon>
        <taxon>Testudinidae</taxon>
        <taxon>Chelonoidis</taxon>
    </lineage>
</organism>
<evidence type="ECO:0000256" key="9">
    <source>
        <dbReference type="ARBA" id="ARBA00023163"/>
    </source>
</evidence>
<feature type="domain" description="C2H2-type" evidence="12">
    <location>
        <begin position="161"/>
        <end position="181"/>
    </location>
</feature>
<proteinExistence type="inferred from homology"/>
<comment type="similarity">
    <text evidence="2">Belongs to the krueppel C2H2-type zinc-finger protein family.</text>
</comment>
<dbReference type="GO" id="GO:0000977">
    <property type="term" value="F:RNA polymerase II transcription regulatory region sequence-specific DNA binding"/>
    <property type="evidence" value="ECO:0007669"/>
    <property type="project" value="TreeGrafter"/>
</dbReference>
<keyword evidence="5 11" id="KW-0863">Zinc-finger</keyword>
<dbReference type="Gene3D" id="3.30.160.60">
    <property type="entry name" value="Classic Zinc Finger"/>
    <property type="match status" value="5"/>
</dbReference>
<evidence type="ECO:0000313" key="13">
    <source>
        <dbReference type="Ensembl" id="ENSCABP00000029462.1"/>
    </source>
</evidence>
<keyword evidence="7" id="KW-0805">Transcription regulation</keyword>
<dbReference type="FunFam" id="3.30.160.60:FF:000862">
    <property type="entry name" value="zinc finger protein 697"/>
    <property type="match status" value="1"/>
</dbReference>
<dbReference type="SMART" id="SM00355">
    <property type="entry name" value="ZnF_C2H2"/>
    <property type="match status" value="4"/>
</dbReference>
<dbReference type="PRINTS" id="PR00048">
    <property type="entry name" value="ZINCFINGER"/>
</dbReference>
<dbReference type="GO" id="GO:0000981">
    <property type="term" value="F:DNA-binding transcription factor activity, RNA polymerase II-specific"/>
    <property type="evidence" value="ECO:0007669"/>
    <property type="project" value="TreeGrafter"/>
</dbReference>
<sequence>MCAQAFGDSQGNSHVQCCCSCVDPRILERQGALHRALQVCATGPRSLAMHYLCPVALPRTPELFFPYPEERSPAFCSLPADDSAACLSEEEDSNQEGPEMVPSHKIWPGVSKSDISPGSPWDMADQSPDIGAQAPDDSVDLEQGYELSPGLARRLLRLDEKPFSESSYLIRHQRTHTGERPYKCPACGKAFSRSSHLARHQRTHTGERPYLCTDCGKRFGLSSDLATHRRTHTGEKPFRCTDCGKAFSRSSHLVQHQRTHTGERPYRCAQCGKSFCHGSNLLQHQQMGTHPQPCSQVPRTELGTCLMLQTLLLLYRPPQLAPTMYHTSDCCNRVRSYLAQFSQPIKHPATQHRLPHSLLGLFKLPWFDLNWFRSQFLGPV</sequence>
<dbReference type="PROSITE" id="PS50157">
    <property type="entry name" value="ZINC_FINGER_C2H2_2"/>
    <property type="match status" value="5"/>
</dbReference>
<keyword evidence="14" id="KW-1185">Reference proteome</keyword>
<name>A0A8C0JB25_CHEAB</name>
<dbReference type="FunFam" id="3.30.160.60:FF:000953">
    <property type="entry name" value="Zinc finger protein 691"/>
    <property type="match status" value="2"/>
</dbReference>
<evidence type="ECO:0000256" key="7">
    <source>
        <dbReference type="ARBA" id="ARBA00023015"/>
    </source>
</evidence>
<dbReference type="Pfam" id="PF13465">
    <property type="entry name" value="zf-H2C2_2"/>
    <property type="match status" value="1"/>
</dbReference>
<evidence type="ECO:0000256" key="5">
    <source>
        <dbReference type="ARBA" id="ARBA00022771"/>
    </source>
</evidence>
<accession>A0A8C0JB25</accession>
<dbReference type="FunFam" id="3.30.160.60:FF:002402">
    <property type="entry name" value="Zinc finger protein 347"/>
    <property type="match status" value="1"/>
</dbReference>
<keyword evidence="10" id="KW-0539">Nucleus</keyword>
<dbReference type="FunFam" id="3.30.160.60:FF:002716">
    <property type="entry name" value="Zinc finger protein 212"/>
    <property type="match status" value="1"/>
</dbReference>
<dbReference type="GO" id="GO:0008270">
    <property type="term" value="F:zinc ion binding"/>
    <property type="evidence" value="ECO:0007669"/>
    <property type="project" value="UniProtKB-KW"/>
</dbReference>
<evidence type="ECO:0000256" key="1">
    <source>
        <dbReference type="ARBA" id="ARBA00004123"/>
    </source>
</evidence>
<evidence type="ECO:0000256" key="4">
    <source>
        <dbReference type="ARBA" id="ARBA00022737"/>
    </source>
</evidence>
<dbReference type="GO" id="GO:0005634">
    <property type="term" value="C:nucleus"/>
    <property type="evidence" value="ECO:0007669"/>
    <property type="project" value="UniProtKB-SubCell"/>
</dbReference>
<dbReference type="SUPFAM" id="SSF57667">
    <property type="entry name" value="beta-beta-alpha zinc fingers"/>
    <property type="match status" value="2"/>
</dbReference>
<evidence type="ECO:0000256" key="6">
    <source>
        <dbReference type="ARBA" id="ARBA00022833"/>
    </source>
</evidence>
<dbReference type="InterPro" id="IPR013087">
    <property type="entry name" value="Znf_C2H2_type"/>
</dbReference>
<comment type="subcellular location">
    <subcellularLocation>
        <location evidence="1">Nucleus</location>
    </subcellularLocation>
</comment>
<evidence type="ECO:0000256" key="8">
    <source>
        <dbReference type="ARBA" id="ARBA00023125"/>
    </source>
</evidence>
<evidence type="ECO:0000313" key="14">
    <source>
        <dbReference type="Proteomes" id="UP000694404"/>
    </source>
</evidence>
<dbReference type="GeneTree" id="ENSGT00940000153104"/>
<evidence type="ECO:0000256" key="11">
    <source>
        <dbReference type="PROSITE-ProRule" id="PRU00042"/>
    </source>
</evidence>
<dbReference type="PANTHER" id="PTHR24381:SF390">
    <property type="entry name" value="ZINC FINGER PROTEIN 37 HOMOLOG"/>
    <property type="match status" value="1"/>
</dbReference>
<keyword evidence="3" id="KW-0479">Metal-binding</keyword>
<keyword evidence="6" id="KW-0862">Zinc</keyword>
<dbReference type="InterPro" id="IPR036236">
    <property type="entry name" value="Znf_C2H2_sf"/>
</dbReference>
<reference evidence="13" key="1">
    <citation type="submission" date="2025-08" db="UniProtKB">
        <authorList>
            <consortium name="Ensembl"/>
        </authorList>
    </citation>
    <scope>IDENTIFICATION</scope>
</reference>
<dbReference type="PANTHER" id="PTHR24381">
    <property type="entry name" value="ZINC FINGER PROTEIN"/>
    <property type="match status" value="1"/>
</dbReference>
<feature type="domain" description="C2H2-type" evidence="12">
    <location>
        <begin position="182"/>
        <end position="209"/>
    </location>
</feature>
<keyword evidence="4" id="KW-0677">Repeat</keyword>
<feature type="domain" description="C2H2-type" evidence="12">
    <location>
        <begin position="238"/>
        <end position="265"/>
    </location>
</feature>
<dbReference type="Proteomes" id="UP000694404">
    <property type="component" value="Unplaced"/>
</dbReference>
<feature type="domain" description="C2H2-type" evidence="12">
    <location>
        <begin position="266"/>
        <end position="293"/>
    </location>
</feature>